<keyword evidence="3" id="KW-1185">Reference proteome</keyword>
<dbReference type="VEuPathDB" id="GiardiaDB:SS50377_27599"/>
<sequence>MLKIILDFLFCRKRCAKKSLISTQVHTYTQIQPIQVRTLNANQISQINNSICTLLRIQQRATAKLLAINCQNTFLKTIGMSQGHYIQVYVDKQSADQQNFMCQIDALVSQLPDKFEQKALIDKQISVVNNVFIQFLQRFDLVLQEKIYFQKLQKIDEKINELNKKIHSK</sequence>
<reference evidence="1 2" key="1">
    <citation type="journal article" date="2014" name="PLoS Genet.">
        <title>The Genome of Spironucleus salmonicida Highlights a Fish Pathogen Adapted to Fluctuating Environments.</title>
        <authorList>
            <person name="Xu F."/>
            <person name="Jerlstrom-Hultqvist J."/>
            <person name="Einarsson E."/>
            <person name="Astvaldsson A."/>
            <person name="Svard S.G."/>
            <person name="Andersson J.O."/>
        </authorList>
    </citation>
    <scope>NUCLEOTIDE SEQUENCE</scope>
    <source>
        <strain evidence="2">ATCC 50377</strain>
    </source>
</reference>
<name>V6LQU8_9EUKA</name>
<evidence type="ECO:0000313" key="3">
    <source>
        <dbReference type="Proteomes" id="UP000018208"/>
    </source>
</evidence>
<evidence type="ECO:0000313" key="2">
    <source>
        <dbReference type="EMBL" id="KAH0571298.1"/>
    </source>
</evidence>
<dbReference type="EMBL" id="KI546073">
    <property type="protein sequence ID" value="EST46623.1"/>
    <property type="molecule type" value="Genomic_DNA"/>
</dbReference>
<dbReference type="EMBL" id="AUWU02000007">
    <property type="protein sequence ID" value="KAH0571298.1"/>
    <property type="molecule type" value="Genomic_DNA"/>
</dbReference>
<dbReference type="AlphaFoldDB" id="V6LQU8"/>
<evidence type="ECO:0000313" key="1">
    <source>
        <dbReference type="EMBL" id="EST46623.1"/>
    </source>
</evidence>
<accession>V6LQU8</accession>
<reference evidence="2" key="2">
    <citation type="submission" date="2020-12" db="EMBL/GenBank/DDBJ databases">
        <title>New Spironucleus salmonicida genome in near-complete chromosomes.</title>
        <authorList>
            <person name="Xu F."/>
            <person name="Kurt Z."/>
            <person name="Jimenez-Gonzalez A."/>
            <person name="Astvaldsson A."/>
            <person name="Andersson J.O."/>
            <person name="Svard S.G."/>
        </authorList>
    </citation>
    <scope>NUCLEOTIDE SEQUENCE</scope>
    <source>
        <strain evidence="2">ATCC 50377</strain>
    </source>
</reference>
<proteinExistence type="predicted"/>
<gene>
    <name evidence="1" type="ORF">SS50377_13426</name>
    <name evidence="2" type="ORF">SS50377_27599</name>
</gene>
<organism evidence="1">
    <name type="scientific">Spironucleus salmonicida</name>
    <dbReference type="NCBI Taxonomy" id="348837"/>
    <lineage>
        <taxon>Eukaryota</taxon>
        <taxon>Metamonada</taxon>
        <taxon>Diplomonadida</taxon>
        <taxon>Hexamitidae</taxon>
        <taxon>Hexamitinae</taxon>
        <taxon>Spironucleus</taxon>
    </lineage>
</organism>
<protein>
    <submittedName>
        <fullName evidence="1">Uncharacterized protein</fullName>
    </submittedName>
</protein>
<dbReference type="Proteomes" id="UP000018208">
    <property type="component" value="Unassembled WGS sequence"/>
</dbReference>